<gene>
    <name evidence="2" type="ORF">JZO67_003693</name>
</gene>
<dbReference type="Pfam" id="PF01965">
    <property type="entry name" value="DJ-1_PfpI"/>
    <property type="match status" value="1"/>
</dbReference>
<sequence length="196" mass="22123">MKRAVFLLLEEYADWQGAYLASQLNQQKNWEIKTASIEQQVTSMGGFTIEVDYLIEKIPKKIDVLVLIGSNSWEFKHSLLKKIIAQALENGTPVGAICGAVDYLAQNGLLRTYYHTGNDQRIGQNAVQYTNSHQFIHKQVVQDRNLVTANGTAALEFTEALLKATAFSDEQTIERTMDLQRMGYYAYYQAYGNPDG</sequence>
<evidence type="ECO:0000313" key="2">
    <source>
        <dbReference type="EMBL" id="MEO1771712.1"/>
    </source>
</evidence>
<feature type="domain" description="DJ-1/PfpI" evidence="1">
    <location>
        <begin position="2"/>
        <end position="163"/>
    </location>
</feature>
<reference evidence="2 3" key="1">
    <citation type="submission" date="2021-03" db="EMBL/GenBank/DDBJ databases">
        <authorList>
            <person name="Gilmore M.S."/>
            <person name="Schwartzman J."/>
            <person name="Van Tyne D."/>
            <person name="Martin M."/>
            <person name="Earl A.M."/>
            <person name="Manson A.L."/>
            <person name="Straub T."/>
            <person name="Salamzade R."/>
            <person name="Saavedra J."/>
            <person name="Lebreton F."/>
            <person name="Prichula J."/>
            <person name="Schaufler K."/>
            <person name="Gaca A."/>
            <person name="Sgardioli B."/>
            <person name="Wagenaar J."/>
            <person name="Strong T."/>
        </authorList>
    </citation>
    <scope>NUCLEOTIDE SEQUENCE [LARGE SCALE GENOMIC DNA]</scope>
    <source>
        <strain evidence="2 3">665A</strain>
    </source>
</reference>
<protein>
    <recommendedName>
        <fullName evidence="1">DJ-1/PfpI domain-containing protein</fullName>
    </recommendedName>
</protein>
<reference evidence="2 3" key="2">
    <citation type="submission" date="2024-02" db="EMBL/GenBank/DDBJ databases">
        <title>The Genome Sequence of Enterococcus sp. DIV0159.</title>
        <authorList>
            <person name="Earl A."/>
            <person name="Manson A."/>
            <person name="Gilmore M."/>
            <person name="Sanders J."/>
            <person name="Shea T."/>
            <person name="Howe W."/>
            <person name="Livny J."/>
            <person name="Cuomo C."/>
            <person name="Neafsey D."/>
            <person name="Birren B."/>
        </authorList>
    </citation>
    <scope>NUCLEOTIDE SEQUENCE [LARGE SCALE GENOMIC DNA]</scope>
    <source>
        <strain evidence="2 3">665A</strain>
    </source>
</reference>
<evidence type="ECO:0000259" key="1">
    <source>
        <dbReference type="Pfam" id="PF01965"/>
    </source>
</evidence>
<dbReference type="PANTHER" id="PTHR48094">
    <property type="entry name" value="PROTEIN/NUCLEIC ACID DEGLYCASE DJ-1-RELATED"/>
    <property type="match status" value="1"/>
</dbReference>
<dbReference type="SUPFAM" id="SSF52317">
    <property type="entry name" value="Class I glutamine amidotransferase-like"/>
    <property type="match status" value="1"/>
</dbReference>
<keyword evidence="3" id="KW-1185">Reference proteome</keyword>
<dbReference type="InterPro" id="IPR050325">
    <property type="entry name" value="Prot/Nucl_acid_deglycase"/>
</dbReference>
<dbReference type="RefSeq" id="WP_207703852.1">
    <property type="nucleotide sequence ID" value="NZ_JAFREL020000003.1"/>
</dbReference>
<comment type="caution">
    <text evidence="2">The sequence shown here is derived from an EMBL/GenBank/DDBJ whole genome shotgun (WGS) entry which is preliminary data.</text>
</comment>
<organism evidence="2 3">
    <name type="scientific">Candidatus Enterococcus ferrettii</name>
    <dbReference type="NCBI Taxonomy" id="2815324"/>
    <lineage>
        <taxon>Bacteria</taxon>
        <taxon>Bacillati</taxon>
        <taxon>Bacillota</taxon>
        <taxon>Bacilli</taxon>
        <taxon>Lactobacillales</taxon>
        <taxon>Enterococcaceae</taxon>
        <taxon>Enterococcus</taxon>
    </lineage>
</organism>
<proteinExistence type="predicted"/>
<evidence type="ECO:0000313" key="3">
    <source>
        <dbReference type="Proteomes" id="UP000664357"/>
    </source>
</evidence>
<dbReference type="EMBL" id="JAFREL020000003">
    <property type="protein sequence ID" value="MEO1771712.1"/>
    <property type="molecule type" value="Genomic_DNA"/>
</dbReference>
<name>A0ABV0EWR6_9ENTE</name>
<accession>A0ABV0EWR6</accession>
<dbReference type="Gene3D" id="3.40.50.880">
    <property type="match status" value="1"/>
</dbReference>
<dbReference type="PANTHER" id="PTHR48094:SF19">
    <property type="entry name" value="DJ-1_PFPI DOMAIN-CONTAINING PROTEIN"/>
    <property type="match status" value="1"/>
</dbReference>
<dbReference type="Proteomes" id="UP000664357">
    <property type="component" value="Unassembled WGS sequence"/>
</dbReference>
<dbReference type="InterPro" id="IPR002818">
    <property type="entry name" value="DJ-1/PfpI"/>
</dbReference>
<dbReference type="InterPro" id="IPR029062">
    <property type="entry name" value="Class_I_gatase-like"/>
</dbReference>